<proteinExistence type="predicted"/>
<feature type="chain" id="PRO_5015520505" evidence="1">
    <location>
        <begin position="25"/>
        <end position="171"/>
    </location>
</feature>
<keyword evidence="1" id="KW-0732">Signal</keyword>
<dbReference type="Gene3D" id="2.60.40.1900">
    <property type="entry name" value="Beta-microseminoprotein (PSP94) domain"/>
    <property type="match status" value="1"/>
</dbReference>
<accession>A0A2T7NKI0</accession>
<name>A0A2T7NKI0_POMCA</name>
<dbReference type="OrthoDB" id="6123676at2759"/>
<evidence type="ECO:0000256" key="1">
    <source>
        <dbReference type="SAM" id="SignalP"/>
    </source>
</evidence>
<sequence>MTGLTALSVVCFLLLLVHTTSVEGSCYIDNSIVDEKTHRIHCIATDGTRIEENESLVTSDCFKCTCRGLRLNCCGVGIAAGHVMPPEGFKIQRVPPCGYTFVPSRDHLASQEHEEDQVAARVGGFFVNTISDKKSRFSWTVLQLFTAVHVADGVDEESAHACSHLFLDKDE</sequence>
<reference evidence="2 3" key="1">
    <citation type="submission" date="2018-04" db="EMBL/GenBank/DDBJ databases">
        <title>The genome of golden apple snail Pomacea canaliculata provides insight into stress tolerance and invasive adaptation.</title>
        <authorList>
            <person name="Liu C."/>
            <person name="Liu B."/>
            <person name="Ren Y."/>
            <person name="Zhang Y."/>
            <person name="Wang H."/>
            <person name="Li S."/>
            <person name="Jiang F."/>
            <person name="Yin L."/>
            <person name="Zhang G."/>
            <person name="Qian W."/>
            <person name="Fan W."/>
        </authorList>
    </citation>
    <scope>NUCLEOTIDE SEQUENCE [LARGE SCALE GENOMIC DNA]</scope>
    <source>
        <strain evidence="2">SZHN2017</strain>
        <tissue evidence="2">Muscle</tissue>
    </source>
</reference>
<feature type="signal peptide" evidence="1">
    <location>
        <begin position="1"/>
        <end position="24"/>
    </location>
</feature>
<organism evidence="2 3">
    <name type="scientific">Pomacea canaliculata</name>
    <name type="common">Golden apple snail</name>
    <dbReference type="NCBI Taxonomy" id="400727"/>
    <lineage>
        <taxon>Eukaryota</taxon>
        <taxon>Metazoa</taxon>
        <taxon>Spiralia</taxon>
        <taxon>Lophotrochozoa</taxon>
        <taxon>Mollusca</taxon>
        <taxon>Gastropoda</taxon>
        <taxon>Caenogastropoda</taxon>
        <taxon>Architaenioglossa</taxon>
        <taxon>Ampullarioidea</taxon>
        <taxon>Ampullariidae</taxon>
        <taxon>Pomacea</taxon>
    </lineage>
</organism>
<evidence type="ECO:0000313" key="2">
    <source>
        <dbReference type="EMBL" id="PVD21665.1"/>
    </source>
</evidence>
<protein>
    <submittedName>
        <fullName evidence="2">Uncharacterized protein</fullName>
    </submittedName>
</protein>
<evidence type="ECO:0000313" key="3">
    <source>
        <dbReference type="Proteomes" id="UP000245119"/>
    </source>
</evidence>
<dbReference type="EMBL" id="PZQS01000011">
    <property type="protein sequence ID" value="PVD21665.1"/>
    <property type="molecule type" value="Genomic_DNA"/>
</dbReference>
<dbReference type="Proteomes" id="UP000245119">
    <property type="component" value="Linkage Group LG11"/>
</dbReference>
<dbReference type="AlphaFoldDB" id="A0A2T7NKI0"/>
<gene>
    <name evidence="2" type="ORF">C0Q70_17464</name>
</gene>
<keyword evidence="3" id="KW-1185">Reference proteome</keyword>
<comment type="caution">
    <text evidence="2">The sequence shown here is derived from an EMBL/GenBank/DDBJ whole genome shotgun (WGS) entry which is preliminary data.</text>
</comment>